<evidence type="ECO:0000313" key="5">
    <source>
        <dbReference type="Proteomes" id="UP000179807"/>
    </source>
</evidence>
<feature type="region of interest" description="Disordered" evidence="1">
    <location>
        <begin position="250"/>
        <end position="292"/>
    </location>
</feature>
<feature type="compositionally biased region" description="Low complexity" evidence="1">
    <location>
        <begin position="270"/>
        <end position="292"/>
    </location>
</feature>
<feature type="compositionally biased region" description="Polar residues" evidence="1">
    <location>
        <begin position="254"/>
        <end position="268"/>
    </location>
</feature>
<dbReference type="GO" id="GO:0043812">
    <property type="term" value="F:phosphatidylinositol-4-phosphate phosphatase activity"/>
    <property type="evidence" value="ECO:0007669"/>
    <property type="project" value="TreeGrafter"/>
</dbReference>
<evidence type="ECO:0000313" key="4">
    <source>
        <dbReference type="EMBL" id="OHT12219.1"/>
    </source>
</evidence>
<reference evidence="4" key="1">
    <citation type="submission" date="2016-10" db="EMBL/GenBank/DDBJ databases">
        <authorList>
            <person name="Benchimol M."/>
            <person name="Almeida L.G."/>
            <person name="Vasconcelos A.T."/>
            <person name="Perreira-Neves A."/>
            <person name="Rosa I.A."/>
            <person name="Tasca T."/>
            <person name="Bogo M.R."/>
            <person name="de Souza W."/>
        </authorList>
    </citation>
    <scope>NUCLEOTIDE SEQUENCE [LARGE SCALE GENOMIC DNA]</scope>
    <source>
        <strain evidence="4">K</strain>
    </source>
</reference>
<dbReference type="VEuPathDB" id="TrichDB:TRFO_18132"/>
<dbReference type="AlphaFoldDB" id="A0A1J4KLX6"/>
<organism evidence="4 5">
    <name type="scientific">Tritrichomonas foetus</name>
    <dbReference type="NCBI Taxonomy" id="1144522"/>
    <lineage>
        <taxon>Eukaryota</taxon>
        <taxon>Metamonada</taxon>
        <taxon>Parabasalia</taxon>
        <taxon>Tritrichomonadida</taxon>
        <taxon>Tritrichomonadidae</taxon>
        <taxon>Tritrichomonas</taxon>
    </lineage>
</organism>
<dbReference type="EMBL" id="MLAK01000569">
    <property type="protein sequence ID" value="OHT12219.1"/>
    <property type="molecule type" value="Genomic_DNA"/>
</dbReference>
<accession>A0A1J4KLX6</accession>
<protein>
    <recommendedName>
        <fullName evidence="3">SAC domain-containing protein</fullName>
    </recommendedName>
</protein>
<dbReference type="RefSeq" id="XP_068365355.1">
    <property type="nucleotide sequence ID" value="XM_068499993.1"/>
</dbReference>
<dbReference type="Pfam" id="PF02383">
    <property type="entry name" value="Syja_N"/>
    <property type="match status" value="1"/>
</dbReference>
<keyword evidence="2" id="KW-0812">Transmembrane</keyword>
<dbReference type="PANTHER" id="PTHR45662">
    <property type="entry name" value="PHOSPHATIDYLINOSITIDE PHOSPHATASE SAC1"/>
    <property type="match status" value="1"/>
</dbReference>
<dbReference type="PROSITE" id="PS50275">
    <property type="entry name" value="SAC"/>
    <property type="match status" value="1"/>
</dbReference>
<keyword evidence="2" id="KW-0472">Membrane</keyword>
<dbReference type="PANTHER" id="PTHR45662:SF2">
    <property type="entry name" value="PHOSPHATIDYLINOSITOL-3-PHOSPHATASE SAC1"/>
    <property type="match status" value="1"/>
</dbReference>
<dbReference type="OrthoDB" id="405996at2759"/>
<gene>
    <name evidence="4" type="ORF">TRFO_18132</name>
</gene>
<feature type="domain" description="SAC" evidence="3">
    <location>
        <begin position="102"/>
        <end position="484"/>
    </location>
</feature>
<dbReference type="GO" id="GO:0046856">
    <property type="term" value="P:phosphatidylinositol dephosphorylation"/>
    <property type="evidence" value="ECO:0007669"/>
    <property type="project" value="TreeGrafter"/>
</dbReference>
<name>A0A1J4KLX6_9EUKA</name>
<dbReference type="InterPro" id="IPR002013">
    <property type="entry name" value="SAC_dom"/>
</dbReference>
<evidence type="ECO:0000256" key="1">
    <source>
        <dbReference type="SAM" id="MobiDB-lite"/>
    </source>
</evidence>
<sequence>MEQVSLYTSEETLVIALNNNITAIDRSTMKAVTVPTSLAKFHQILFYYILGLYKYEDFYYLVLVTDYKEVSEFRHICKITSFEIIPFKTFKTESSSHFLELLNIGLKQCEMYFSTDRDFDITLTQQQYMDRQNCRTTFMWNYESIKTLKECWPSASTCIPDRCGPVIGGFVKQIGNFVIISRKSNKNCGCHTWNRGVDSDGHAAIFVETEEIYIIDNTRPEKINNVSNISNSNNQKSNSFLSTLSPRRSRRNLDNLSTSSTPKNNTPVKPSISPYSNQNINPNNSPSSSPSKSVRFENIHIITHVEIRGSCPIFWSQYPTTQFSKPLRYGPVGESRRRFNKHIDELDELYGKDNIYIVNLTQHKGKELKLLTLYQQFANERNIPFLEFDFNGLMKTPGAIQKEIQKLTDSAEACIIVNGKITQRQNKVYRVNCTSCLDRTNVFMAMMSSLVLQKYGDRYVLEDEDQHVELWNMNSDVMALEYACTPALKTHMTKTGYQPLEGSLHDLPIMIQRYINSLFIEGTISDSYTAVLQEHTFTKFETKYSTFQQILLFLQLVLIFLYMYVFLGKQFAAYHWRKRVKEIINHPHIADLRDADEYDDTDFYTNDGK</sequence>
<feature type="transmembrane region" description="Helical" evidence="2">
    <location>
        <begin position="550"/>
        <end position="567"/>
    </location>
</feature>
<dbReference type="GO" id="GO:0005783">
    <property type="term" value="C:endoplasmic reticulum"/>
    <property type="evidence" value="ECO:0007669"/>
    <property type="project" value="TreeGrafter"/>
</dbReference>
<dbReference type="Proteomes" id="UP000179807">
    <property type="component" value="Unassembled WGS sequence"/>
</dbReference>
<comment type="caution">
    <text evidence="4">The sequence shown here is derived from an EMBL/GenBank/DDBJ whole genome shotgun (WGS) entry which is preliminary data.</text>
</comment>
<dbReference type="GeneID" id="94834697"/>
<proteinExistence type="predicted"/>
<keyword evidence="2" id="KW-1133">Transmembrane helix</keyword>
<evidence type="ECO:0000256" key="2">
    <source>
        <dbReference type="SAM" id="Phobius"/>
    </source>
</evidence>
<evidence type="ECO:0000259" key="3">
    <source>
        <dbReference type="PROSITE" id="PS50275"/>
    </source>
</evidence>
<keyword evidence="5" id="KW-1185">Reference proteome</keyword>